<dbReference type="InterPro" id="IPR011993">
    <property type="entry name" value="PH-like_dom_sf"/>
</dbReference>
<name>A0AAV2Z5D8_9STRA</name>
<protein>
    <submittedName>
        <fullName evidence="6">Uncharacterized protein</fullName>
    </submittedName>
</protein>
<evidence type="ECO:0000256" key="3">
    <source>
        <dbReference type="ARBA" id="ARBA00022490"/>
    </source>
</evidence>
<feature type="compositionally biased region" description="Polar residues" evidence="5">
    <location>
        <begin position="810"/>
        <end position="820"/>
    </location>
</feature>
<dbReference type="GO" id="GO:0008047">
    <property type="term" value="F:enzyme activator activity"/>
    <property type="evidence" value="ECO:0007669"/>
    <property type="project" value="InterPro"/>
</dbReference>
<feature type="region of interest" description="Disordered" evidence="5">
    <location>
        <begin position="875"/>
        <end position="906"/>
    </location>
</feature>
<dbReference type="Gene3D" id="2.30.29.30">
    <property type="entry name" value="Pleckstrin-homology domain (PH domain)/Phosphotyrosine-binding domain (PTB)"/>
    <property type="match status" value="1"/>
</dbReference>
<dbReference type="Pfam" id="PF00756">
    <property type="entry name" value="Esterase"/>
    <property type="match status" value="1"/>
</dbReference>
<dbReference type="SUPFAM" id="SSF50729">
    <property type="entry name" value="PH domain-like"/>
    <property type="match status" value="1"/>
</dbReference>
<comment type="subcellular location">
    <subcellularLocation>
        <location evidence="1">Cytoplasm</location>
    </subcellularLocation>
</comment>
<dbReference type="EMBL" id="DAKRPA010000055">
    <property type="protein sequence ID" value="DBA00962.1"/>
    <property type="molecule type" value="Genomic_DNA"/>
</dbReference>
<dbReference type="Pfam" id="PF06058">
    <property type="entry name" value="DCP1"/>
    <property type="match status" value="1"/>
</dbReference>
<dbReference type="InterPro" id="IPR029058">
    <property type="entry name" value="AB_hydrolase_fold"/>
</dbReference>
<dbReference type="CDD" id="cd09804">
    <property type="entry name" value="Dcp1"/>
    <property type="match status" value="1"/>
</dbReference>
<evidence type="ECO:0000313" key="7">
    <source>
        <dbReference type="Proteomes" id="UP001146120"/>
    </source>
</evidence>
<dbReference type="PANTHER" id="PTHR16290:SF0">
    <property type="entry name" value="DECAPPING PROTEIN 1, ISOFORM A"/>
    <property type="match status" value="1"/>
</dbReference>
<accession>A0AAV2Z5D8</accession>
<dbReference type="Proteomes" id="UP001146120">
    <property type="component" value="Unassembled WGS sequence"/>
</dbReference>
<organism evidence="6 7">
    <name type="scientific">Lagenidium giganteum</name>
    <dbReference type="NCBI Taxonomy" id="4803"/>
    <lineage>
        <taxon>Eukaryota</taxon>
        <taxon>Sar</taxon>
        <taxon>Stramenopiles</taxon>
        <taxon>Oomycota</taxon>
        <taxon>Peronosporomycetes</taxon>
        <taxon>Pythiales</taxon>
        <taxon>Pythiaceae</taxon>
    </lineage>
</organism>
<dbReference type="SUPFAM" id="SSF53474">
    <property type="entry name" value="alpha/beta-Hydrolases"/>
    <property type="match status" value="1"/>
</dbReference>
<dbReference type="GO" id="GO:0031087">
    <property type="term" value="P:deadenylation-independent decapping of nuclear-transcribed mRNA"/>
    <property type="evidence" value="ECO:0007669"/>
    <property type="project" value="TreeGrafter"/>
</dbReference>
<evidence type="ECO:0000313" key="6">
    <source>
        <dbReference type="EMBL" id="DBA00962.1"/>
    </source>
</evidence>
<comment type="caution">
    <text evidence="6">The sequence shown here is derived from an EMBL/GenBank/DDBJ whole genome shotgun (WGS) entry which is preliminary data.</text>
</comment>
<dbReference type="GO" id="GO:0000932">
    <property type="term" value="C:P-body"/>
    <property type="evidence" value="ECO:0007669"/>
    <property type="project" value="TreeGrafter"/>
</dbReference>
<keyword evidence="4" id="KW-0507">mRNA processing</keyword>
<keyword evidence="7" id="KW-1185">Reference proteome</keyword>
<reference evidence="6" key="1">
    <citation type="submission" date="2022-11" db="EMBL/GenBank/DDBJ databases">
        <authorList>
            <person name="Morgan W.R."/>
            <person name="Tartar A."/>
        </authorList>
    </citation>
    <scope>NUCLEOTIDE SEQUENCE</scope>
    <source>
        <strain evidence="6">ARSEF 373</strain>
    </source>
</reference>
<dbReference type="InterPro" id="IPR010334">
    <property type="entry name" value="Dcp1"/>
</dbReference>
<reference evidence="6" key="2">
    <citation type="journal article" date="2023" name="Microbiol Resour">
        <title>Decontamination and Annotation of the Draft Genome Sequence of the Oomycete Lagenidium giganteum ARSEF 373.</title>
        <authorList>
            <person name="Morgan W.R."/>
            <person name="Tartar A."/>
        </authorList>
    </citation>
    <scope>NUCLEOTIDE SEQUENCE</scope>
    <source>
        <strain evidence="6">ARSEF 373</strain>
    </source>
</reference>
<feature type="compositionally biased region" description="Low complexity" evidence="5">
    <location>
        <begin position="758"/>
        <end position="799"/>
    </location>
</feature>
<feature type="region of interest" description="Disordered" evidence="5">
    <location>
        <begin position="748"/>
        <end position="820"/>
    </location>
</feature>
<sequence length="941" mass="104462">MNPIDVERKDLFLKSVLVEVSGMGCIPATALQIMTAFVERSTHMSAMRDTIDWVGNVGDSIGWELGETLTAETKLRETRLFSNYSLYGTGSEKVDFVFRVEFKGSDVIADGRVVLFFAPNTVPEPQKQVFQLQQLNPLFAKDVQNVQPGDVIEFRSSHFTLPSSLSFVPADLSHFSTDLFVQVLVNTNLDDPNPNTADGNYVSEPTRVQFANEGAENIVSIVADQRIVNDMDTSSSEWVECISLKSNLLSAHHGRDVFMYAAVVLPKDYHQLKATHQFPTVYYVEGFTGTEAYADRAHAFLNSELGAQWKRGDWPTPMLRVTLGSRSKFGHTLFADGEVNGPWATALVTEFVPYIEQVFAAIPKPRARFLHGHSCGGWSSLWLQLQHPTTFGGTWSTAPDPVDFANFQCVDIYRAPNMYWDPYGRPFPLCRTDGKIDCTIRDENMVERVYARGNGGQLDCFFSVFGPRRDNGMPVPLFDKVTGNIDPAVAKYYERYDICKYVAAHAKELATCLEGSVHVICGTEDNFYLNIGCETLRKLLVSLAPAQTDAPVPSYVAMVPGDHSTIRDRDLCARIYREIAQTPDPKPSVHVRVEAPDATTKTSNADMAAVQMDRAQSDAMNLQVLRRQDEGIMDIVDTASHVVMYEFNPANETWSRKEVEGSLFVVKRYSAPRFQMFVINRLSTTNLVIPIDERLELDEIETFLILRCPTMPGSADFTIYGVWFHPEEERPKITSLLKRMVQTMKDYPQAALPPPAPAAATPPTSNNSSKGQKSKQHNQQQGQQSQQQQEGGRQGGRSQSRGRKDQQQRAQSAGAATSAPTAILQRTSPKNNNQNHPQQAGAYAPAGAIPAQGTMTPISKADGIAAGEAILGLISNNRHPKSRPPPDATQQQQQSQSRGRPPVATVDKEQLKQTIISLLDDPGFMNQIHRAYVARVHQHSS</sequence>
<dbReference type="PANTHER" id="PTHR16290">
    <property type="entry name" value="TRANSCRIPTION FACTOR SMIF DECAPPING ENZYME DCP1"/>
    <property type="match status" value="1"/>
</dbReference>
<dbReference type="GO" id="GO:0006397">
    <property type="term" value="P:mRNA processing"/>
    <property type="evidence" value="ECO:0007669"/>
    <property type="project" value="UniProtKB-KW"/>
</dbReference>
<dbReference type="Gene3D" id="3.40.50.1820">
    <property type="entry name" value="alpha/beta hydrolase"/>
    <property type="match status" value="1"/>
</dbReference>
<evidence type="ECO:0000256" key="4">
    <source>
        <dbReference type="ARBA" id="ARBA00022664"/>
    </source>
</evidence>
<evidence type="ECO:0000256" key="1">
    <source>
        <dbReference type="ARBA" id="ARBA00004496"/>
    </source>
</evidence>
<gene>
    <name evidence="6" type="ORF">N0F65_006223</name>
</gene>
<dbReference type="Gene3D" id="6.10.140.2030">
    <property type="match status" value="1"/>
</dbReference>
<keyword evidence="3" id="KW-0963">Cytoplasm</keyword>
<dbReference type="GO" id="GO:0003729">
    <property type="term" value="F:mRNA binding"/>
    <property type="evidence" value="ECO:0007669"/>
    <property type="project" value="TreeGrafter"/>
</dbReference>
<dbReference type="AlphaFoldDB" id="A0AAV2Z5D8"/>
<evidence type="ECO:0000256" key="5">
    <source>
        <dbReference type="SAM" id="MobiDB-lite"/>
    </source>
</evidence>
<evidence type="ECO:0000256" key="2">
    <source>
        <dbReference type="ARBA" id="ARBA00008778"/>
    </source>
</evidence>
<proteinExistence type="inferred from homology"/>
<comment type="similarity">
    <text evidence="2">Belongs to the DCP1 family.</text>
</comment>
<dbReference type="InterPro" id="IPR000801">
    <property type="entry name" value="Esterase-like"/>
</dbReference>
<dbReference type="GO" id="GO:0000290">
    <property type="term" value="P:deadenylation-dependent decapping of nuclear-transcribed mRNA"/>
    <property type="evidence" value="ECO:0007669"/>
    <property type="project" value="InterPro"/>
</dbReference>